<dbReference type="EMBL" id="CAJNNV010029823">
    <property type="protein sequence ID" value="CAE8630239.1"/>
    <property type="molecule type" value="Genomic_DNA"/>
</dbReference>
<keyword evidence="11" id="KW-1185">Reference proteome</keyword>
<dbReference type="InterPro" id="IPR051418">
    <property type="entry name" value="Spondin/Thrombospondin_T1"/>
</dbReference>
<keyword evidence="8" id="KW-0472">Membrane</keyword>
<dbReference type="SMART" id="SM00356">
    <property type="entry name" value="ZnF_C3H1"/>
    <property type="match status" value="3"/>
</dbReference>
<dbReference type="SMART" id="SM00209">
    <property type="entry name" value="TSP1"/>
    <property type="match status" value="8"/>
</dbReference>
<dbReference type="SUPFAM" id="SSF82895">
    <property type="entry name" value="TSP-1 type 1 repeat"/>
    <property type="match status" value="8"/>
</dbReference>
<dbReference type="InterPro" id="IPR000884">
    <property type="entry name" value="TSP1_rpt"/>
</dbReference>
<reference evidence="10" key="1">
    <citation type="submission" date="2021-02" db="EMBL/GenBank/DDBJ databases">
        <authorList>
            <person name="Dougan E. K."/>
            <person name="Rhodes N."/>
            <person name="Thang M."/>
            <person name="Chan C."/>
        </authorList>
    </citation>
    <scope>NUCLEOTIDE SEQUENCE</scope>
</reference>
<dbReference type="AlphaFoldDB" id="A0A813GY68"/>
<evidence type="ECO:0000256" key="5">
    <source>
        <dbReference type="ARBA" id="ARBA00023157"/>
    </source>
</evidence>
<feature type="transmembrane region" description="Helical" evidence="8">
    <location>
        <begin position="769"/>
        <end position="790"/>
    </location>
</feature>
<dbReference type="PANTHER" id="PTHR11311:SF15">
    <property type="entry name" value="SPONDIN-2"/>
    <property type="match status" value="1"/>
</dbReference>
<accession>A0A813GY68</accession>
<dbReference type="Pfam" id="PF25512">
    <property type="entry name" value="zf-CCCH_AtC3H23"/>
    <property type="match status" value="1"/>
</dbReference>
<name>A0A813GY68_POLGL</name>
<dbReference type="InterPro" id="IPR036383">
    <property type="entry name" value="TSP1_rpt_sf"/>
</dbReference>
<feature type="domain" description="C3H1-type" evidence="9">
    <location>
        <begin position="107"/>
        <end position="142"/>
    </location>
</feature>
<feature type="non-terminal residue" evidence="10">
    <location>
        <position position="819"/>
    </location>
</feature>
<sequence>GMDGSGWRSGGGRSNYAVRPKRRFCTSYPDVSQCRRGSSCAFAHSREDILAQLLAPAEENQDPAAMTDEFFMFKYKMRWCPIGVQHEWHTCVYAHNYQDARRPVDIGYGAKLCPYWSKKDTGAEYSQRCPLGIRCPYSHGAKEQLYHPHYFKTVVCRDLRGKACPRTRLCAFFHHRNERRQVLSEEVDYTQPLSTEALQRTESEDWLREGVASKLAQPDAATQPTGIGRSLMITMDNIKMHLQKADQFQEAWKDIPLTLYDVSPWPEGRKECASLTLGDWFQYPELHMQTTLLLCGASRPCGAGQQQRQRQIEVFPKNNGLACPDDIMETQGCLMKPCAIVNTEVSDWGEWGGCSENCGPGVQKRRRTILHLRNAGGRGYEGVLGEARECHNSPVCKKEDCKWSNWEAWSGCSCTCGGGTQHRARRILTFPLGGGARCDGGSRKEVQGCNMKRCDGSGCNDGKFGDWTVWAECSASCDGGTTFRTRNIVQEANECGCPPPGKDRETAFCNVDKSCTPSVDCKLSHWTDWGGCTASCNGIKVRSRSVEQYGKGLGLWCTGGLEERYPCNPSPGEDPSAACEGGDPVDCKESEWTGWSVCSKSCGGGEHLRSRYIQQHPKFGGRECNGALAQLKECARNECGGPAPVDCVFGSWQAWSLCNKCNGERKRRRLIISYPKYGGEECKPKQLEEVGACPRRCTEQKYCAWATWGDWSPCTVTCGRGGKRRRRRYLALTAAAKASLPAYISNVMNEYEALSLKAQDLSRSQFGEMILAFGVGCVTLMVAVAGVRAVSAAASGRESSYAPLNLDTRQEGVTSFEIE</sequence>
<keyword evidence="1 7" id="KW-0479">Metal-binding</keyword>
<comment type="caution">
    <text evidence="10">The sequence shown here is derived from an EMBL/GenBank/DDBJ whole genome shotgun (WGS) entry which is preliminary data.</text>
</comment>
<dbReference type="GO" id="GO:0007155">
    <property type="term" value="P:cell adhesion"/>
    <property type="evidence" value="ECO:0007669"/>
    <property type="project" value="TreeGrafter"/>
</dbReference>
<dbReference type="Proteomes" id="UP000654075">
    <property type="component" value="Unassembled WGS sequence"/>
</dbReference>
<evidence type="ECO:0000256" key="7">
    <source>
        <dbReference type="PROSITE-ProRule" id="PRU00723"/>
    </source>
</evidence>
<evidence type="ECO:0000256" key="8">
    <source>
        <dbReference type="SAM" id="Phobius"/>
    </source>
</evidence>
<evidence type="ECO:0000256" key="2">
    <source>
        <dbReference type="ARBA" id="ARBA00022729"/>
    </source>
</evidence>
<dbReference type="SUPFAM" id="SSF90229">
    <property type="entry name" value="CCCH zinc finger"/>
    <property type="match status" value="1"/>
</dbReference>
<dbReference type="GO" id="GO:0008270">
    <property type="term" value="F:zinc ion binding"/>
    <property type="evidence" value="ECO:0007669"/>
    <property type="project" value="UniProtKB-KW"/>
</dbReference>
<dbReference type="PROSITE" id="PS50092">
    <property type="entry name" value="TSP1"/>
    <property type="match status" value="8"/>
</dbReference>
<proteinExistence type="predicted"/>
<keyword evidence="8" id="KW-0812">Transmembrane</keyword>
<evidence type="ECO:0000256" key="3">
    <source>
        <dbReference type="ARBA" id="ARBA00022771"/>
    </source>
</evidence>
<evidence type="ECO:0000256" key="1">
    <source>
        <dbReference type="ARBA" id="ARBA00022723"/>
    </source>
</evidence>
<feature type="zinc finger region" description="C3H1-type" evidence="7">
    <location>
        <begin position="107"/>
        <end position="142"/>
    </location>
</feature>
<organism evidence="10 11">
    <name type="scientific">Polarella glacialis</name>
    <name type="common">Dinoflagellate</name>
    <dbReference type="NCBI Taxonomy" id="89957"/>
    <lineage>
        <taxon>Eukaryota</taxon>
        <taxon>Sar</taxon>
        <taxon>Alveolata</taxon>
        <taxon>Dinophyceae</taxon>
        <taxon>Suessiales</taxon>
        <taxon>Suessiaceae</taxon>
        <taxon>Polarella</taxon>
    </lineage>
</organism>
<keyword evidence="4 7" id="KW-0862">Zinc</keyword>
<dbReference type="InterPro" id="IPR036855">
    <property type="entry name" value="Znf_CCCH_sf"/>
</dbReference>
<keyword evidence="5" id="KW-1015">Disulfide bond</keyword>
<dbReference type="InterPro" id="IPR000571">
    <property type="entry name" value="Znf_CCCH"/>
</dbReference>
<evidence type="ECO:0000259" key="9">
    <source>
        <dbReference type="PROSITE" id="PS50103"/>
    </source>
</evidence>
<dbReference type="GO" id="GO:0031012">
    <property type="term" value="C:extracellular matrix"/>
    <property type="evidence" value="ECO:0007669"/>
    <property type="project" value="TreeGrafter"/>
</dbReference>
<dbReference type="Gene3D" id="2.20.100.10">
    <property type="entry name" value="Thrombospondin type-1 (TSP1) repeat"/>
    <property type="match status" value="8"/>
</dbReference>
<evidence type="ECO:0000256" key="6">
    <source>
        <dbReference type="ARBA" id="ARBA00023180"/>
    </source>
</evidence>
<dbReference type="PANTHER" id="PTHR11311">
    <property type="entry name" value="SPONDIN"/>
    <property type="match status" value="1"/>
</dbReference>
<dbReference type="InterPro" id="IPR057444">
    <property type="entry name" value="Znf-CCCH_AtC3H23-like"/>
</dbReference>
<protein>
    <recommendedName>
        <fullName evidence="9">C3H1-type domain-containing protein</fullName>
    </recommendedName>
</protein>
<evidence type="ECO:0000313" key="11">
    <source>
        <dbReference type="Proteomes" id="UP000654075"/>
    </source>
</evidence>
<gene>
    <name evidence="10" type="ORF">PGLA1383_LOCUS46629</name>
</gene>
<keyword evidence="6" id="KW-0325">Glycoprotein</keyword>
<evidence type="ECO:0000256" key="4">
    <source>
        <dbReference type="ARBA" id="ARBA00022833"/>
    </source>
</evidence>
<keyword evidence="8" id="KW-1133">Transmembrane helix</keyword>
<dbReference type="Pfam" id="PF19028">
    <property type="entry name" value="TSP1_spondin"/>
    <property type="match status" value="2"/>
</dbReference>
<keyword evidence="2" id="KW-0732">Signal</keyword>
<dbReference type="Gene3D" id="4.10.1000.10">
    <property type="entry name" value="Zinc finger, CCCH-type"/>
    <property type="match status" value="1"/>
</dbReference>
<dbReference type="OrthoDB" id="20534at2759"/>
<dbReference type="PROSITE" id="PS50103">
    <property type="entry name" value="ZF_C3H1"/>
    <property type="match status" value="2"/>
</dbReference>
<feature type="domain" description="C3H1-type" evidence="9">
    <location>
        <begin position="19"/>
        <end position="47"/>
    </location>
</feature>
<evidence type="ECO:0000313" key="10">
    <source>
        <dbReference type="EMBL" id="CAE8630239.1"/>
    </source>
</evidence>
<dbReference type="Pfam" id="PF00090">
    <property type="entry name" value="TSP_1"/>
    <property type="match status" value="5"/>
</dbReference>
<feature type="zinc finger region" description="C3H1-type" evidence="7">
    <location>
        <begin position="19"/>
        <end position="47"/>
    </location>
</feature>
<dbReference type="InterPro" id="IPR044004">
    <property type="entry name" value="TSP1_spondin_dom"/>
</dbReference>
<keyword evidence="3 7" id="KW-0863">Zinc-finger</keyword>